<feature type="region of interest" description="Disordered" evidence="1">
    <location>
        <begin position="1"/>
        <end position="63"/>
    </location>
</feature>
<accession>A0ABQ9WHQ0</accession>
<feature type="compositionally biased region" description="Basic and acidic residues" evidence="1">
    <location>
        <begin position="29"/>
        <end position="39"/>
    </location>
</feature>
<reference evidence="2 3" key="1">
    <citation type="submission" date="2023-05" db="EMBL/GenBank/DDBJ databases">
        <title>B98-5 Cell Line De Novo Hybrid Assembly: An Optical Mapping Approach.</title>
        <authorList>
            <person name="Kananen K."/>
            <person name="Auerbach J.A."/>
            <person name="Kautto E."/>
            <person name="Blachly J.S."/>
        </authorList>
    </citation>
    <scope>NUCLEOTIDE SEQUENCE [LARGE SCALE GENOMIC DNA]</scope>
    <source>
        <strain evidence="2">B95-8</strain>
        <tissue evidence="2">Cell line</tissue>
    </source>
</reference>
<sequence>MQGQRLHSTAATTRTRANAGTEAAQHCSHHQDQGKHRDSSVATRTRVPGFHLGMYRGPKDEAL</sequence>
<comment type="caution">
    <text evidence="2">The sequence shown here is derived from an EMBL/GenBank/DDBJ whole genome shotgun (WGS) entry which is preliminary data.</text>
</comment>
<keyword evidence="3" id="KW-1185">Reference proteome</keyword>
<gene>
    <name evidence="2" type="ORF">P7K49_002371</name>
</gene>
<name>A0ABQ9WHQ0_SAGOE</name>
<proteinExistence type="predicted"/>
<evidence type="ECO:0000313" key="3">
    <source>
        <dbReference type="Proteomes" id="UP001266305"/>
    </source>
</evidence>
<feature type="compositionally biased region" description="Low complexity" evidence="1">
    <location>
        <begin position="9"/>
        <end position="24"/>
    </location>
</feature>
<evidence type="ECO:0000256" key="1">
    <source>
        <dbReference type="SAM" id="MobiDB-lite"/>
    </source>
</evidence>
<feature type="non-terminal residue" evidence="2">
    <location>
        <position position="63"/>
    </location>
</feature>
<protein>
    <submittedName>
        <fullName evidence="2">Uncharacterized protein</fullName>
    </submittedName>
</protein>
<organism evidence="2 3">
    <name type="scientific">Saguinus oedipus</name>
    <name type="common">Cotton-top tamarin</name>
    <name type="synonym">Oedipomidas oedipus</name>
    <dbReference type="NCBI Taxonomy" id="9490"/>
    <lineage>
        <taxon>Eukaryota</taxon>
        <taxon>Metazoa</taxon>
        <taxon>Chordata</taxon>
        <taxon>Craniata</taxon>
        <taxon>Vertebrata</taxon>
        <taxon>Euteleostomi</taxon>
        <taxon>Mammalia</taxon>
        <taxon>Eutheria</taxon>
        <taxon>Euarchontoglires</taxon>
        <taxon>Primates</taxon>
        <taxon>Haplorrhini</taxon>
        <taxon>Platyrrhini</taxon>
        <taxon>Cebidae</taxon>
        <taxon>Callitrichinae</taxon>
        <taxon>Saguinus</taxon>
    </lineage>
</organism>
<evidence type="ECO:0000313" key="2">
    <source>
        <dbReference type="EMBL" id="KAK2120985.1"/>
    </source>
</evidence>
<dbReference type="EMBL" id="JASSZA010000001">
    <property type="protein sequence ID" value="KAK2120985.1"/>
    <property type="molecule type" value="Genomic_DNA"/>
</dbReference>
<dbReference type="Proteomes" id="UP001266305">
    <property type="component" value="Unassembled WGS sequence"/>
</dbReference>